<accession>A0ABW8UHK7</accession>
<feature type="transmembrane region" description="Helical" evidence="1">
    <location>
        <begin position="53"/>
        <end position="78"/>
    </location>
</feature>
<evidence type="ECO:0000256" key="1">
    <source>
        <dbReference type="SAM" id="Phobius"/>
    </source>
</evidence>
<keyword evidence="1" id="KW-1133">Transmembrane helix</keyword>
<keyword evidence="1" id="KW-0472">Membrane</keyword>
<evidence type="ECO:0000313" key="2">
    <source>
        <dbReference type="EMBL" id="MFL2102287.1"/>
    </source>
</evidence>
<protein>
    <submittedName>
        <fullName evidence="2">Uncharacterized protein</fullName>
    </submittedName>
</protein>
<feature type="transmembrane region" description="Helical" evidence="1">
    <location>
        <begin position="12"/>
        <end position="33"/>
    </location>
</feature>
<organism evidence="2 3">
    <name type="scientific">Marinilactibacillus psychrotolerans</name>
    <dbReference type="NCBI Taxonomy" id="191770"/>
    <lineage>
        <taxon>Bacteria</taxon>
        <taxon>Bacillati</taxon>
        <taxon>Bacillota</taxon>
        <taxon>Bacilli</taxon>
        <taxon>Lactobacillales</taxon>
        <taxon>Carnobacteriaceae</taxon>
        <taxon>Marinilactibacillus</taxon>
    </lineage>
</organism>
<proteinExistence type="predicted"/>
<keyword evidence="3" id="KW-1185">Reference proteome</keyword>
<sequence>MGMRKTLEAKYKIPFWTIALIFILGGYISLVLEDLMVQNNILNMQYNSFPINVLIRVVLLNITLLLHYCGIKTGFYLLKKILINLK</sequence>
<keyword evidence="1" id="KW-0812">Transmembrane</keyword>
<dbReference type="Proteomes" id="UP001625374">
    <property type="component" value="Unassembled WGS sequence"/>
</dbReference>
<reference evidence="2 3" key="1">
    <citation type="submission" date="2024-08" db="EMBL/GenBank/DDBJ databases">
        <authorList>
            <person name="Arias E."/>
        </authorList>
    </citation>
    <scope>NUCLEOTIDE SEQUENCE [LARGE SCALE GENOMIC DNA]</scope>
    <source>
        <strain evidence="2 3">FAM 24106</strain>
    </source>
</reference>
<dbReference type="EMBL" id="JBGQQK010000006">
    <property type="protein sequence ID" value="MFL2102287.1"/>
    <property type="molecule type" value="Genomic_DNA"/>
</dbReference>
<name>A0ABW8UHK7_9LACT</name>
<dbReference type="RefSeq" id="WP_407123849.1">
    <property type="nucleotide sequence ID" value="NZ_JBGQQI010000005.1"/>
</dbReference>
<evidence type="ECO:0000313" key="3">
    <source>
        <dbReference type="Proteomes" id="UP001625374"/>
    </source>
</evidence>
<comment type="caution">
    <text evidence="2">The sequence shown here is derived from an EMBL/GenBank/DDBJ whole genome shotgun (WGS) entry which is preliminary data.</text>
</comment>
<gene>
    <name evidence="2" type="ORF">ACEN37_03370</name>
</gene>